<feature type="compositionally biased region" description="Low complexity" evidence="5">
    <location>
        <begin position="105"/>
        <end position="118"/>
    </location>
</feature>
<feature type="compositionally biased region" description="Basic and acidic residues" evidence="5">
    <location>
        <begin position="34"/>
        <end position="47"/>
    </location>
</feature>
<evidence type="ECO:0000259" key="6">
    <source>
        <dbReference type="PROSITE" id="PS50103"/>
    </source>
</evidence>
<dbReference type="Gene3D" id="4.10.1000.10">
    <property type="entry name" value="Zinc finger, CCCH-type"/>
    <property type="match status" value="1"/>
</dbReference>
<feature type="zinc finger region" description="C3H1-type" evidence="4">
    <location>
        <begin position="1"/>
        <end position="27"/>
    </location>
</feature>
<dbReference type="RefSeq" id="XP_025422590.1">
    <property type="nucleotide sequence ID" value="XM_025566805.1"/>
</dbReference>
<evidence type="ECO:0000256" key="5">
    <source>
        <dbReference type="SAM" id="MobiDB-lite"/>
    </source>
</evidence>
<dbReference type="OrthoDB" id="20729at2759"/>
<keyword evidence="3 4" id="KW-0862">Zinc</keyword>
<protein>
    <submittedName>
        <fullName evidence="9">Mediator of RNA polymerase II transcription subunit 24</fullName>
    </submittedName>
</protein>
<dbReference type="EMBL" id="GGMS01004889">
    <property type="protein sequence ID" value="MBY74092.1"/>
    <property type="molecule type" value="Transcribed_RNA"/>
</dbReference>
<sequence>MSKSICKFYARGHCKFGSSCRFSHSEHSNNQYYDEYRPRKNANRDYNYDNYNDGKSYDQHYAHYNQSDIVNYHSQKDYNSSNKYNRKYDNQNYNSHKNYDDGDYHSNYNSNDNNYQNSKQKESYVRNYNEYDKTGNDYMYSNHGSNGRNFKDHNVNNEEHFTNSYRRSKDRNNYKHDNQEKEYKLKKYDSDIKAYQTHVQQLLNSNIWPLTCYQPIGSLYPIQPVGSLNLPDVSFEEIRCDFYILKYMVGDPQSVHKHCVDELLFKSQQLKRDILSFEDYIQTDMLATFDKCEQSKMNNPSFQNSIQADPNIYWNMSQRYLINPEVNKAQMEAFSFVIGQETTQKAPSLKILMQVETYGQVDSEVFAQEQFTDFIPIMPPPRKSCL</sequence>
<feature type="compositionally biased region" description="Basic and acidic residues" evidence="5">
    <location>
        <begin position="119"/>
        <end position="135"/>
    </location>
</feature>
<reference evidence="7" key="1">
    <citation type="submission" date="2018-04" db="EMBL/GenBank/DDBJ databases">
        <title>Transcriptome assembly of Sipha flava.</title>
        <authorList>
            <person name="Scully E.D."/>
            <person name="Geib S.M."/>
            <person name="Palmer N.A."/>
            <person name="Koch K."/>
            <person name="Bradshaw J."/>
            <person name="Heng-Moss T."/>
            <person name="Sarath G."/>
        </authorList>
    </citation>
    <scope>NUCLEOTIDE SEQUENCE</scope>
</reference>
<dbReference type="InterPro" id="IPR000571">
    <property type="entry name" value="Znf_CCCH"/>
</dbReference>
<evidence type="ECO:0000256" key="2">
    <source>
        <dbReference type="ARBA" id="ARBA00022771"/>
    </source>
</evidence>
<evidence type="ECO:0000313" key="8">
    <source>
        <dbReference type="Proteomes" id="UP000694846"/>
    </source>
</evidence>
<evidence type="ECO:0000256" key="4">
    <source>
        <dbReference type="PROSITE-ProRule" id="PRU00723"/>
    </source>
</evidence>
<name>A0A2S2QA58_9HEMI</name>
<feature type="region of interest" description="Disordered" evidence="5">
    <location>
        <begin position="33"/>
        <end position="58"/>
    </location>
</feature>
<dbReference type="InterPro" id="IPR036855">
    <property type="entry name" value="Znf_CCCH_sf"/>
</dbReference>
<dbReference type="AlphaFoldDB" id="A0A2S2QA58"/>
<feature type="region of interest" description="Disordered" evidence="5">
    <location>
        <begin position="76"/>
        <end position="155"/>
    </location>
</feature>
<dbReference type="PROSITE" id="PS50103">
    <property type="entry name" value="ZF_C3H1"/>
    <property type="match status" value="1"/>
</dbReference>
<keyword evidence="2 4" id="KW-0863">Zinc-finger</keyword>
<evidence type="ECO:0000313" key="7">
    <source>
        <dbReference type="EMBL" id="MBY74092.1"/>
    </source>
</evidence>
<evidence type="ECO:0000256" key="3">
    <source>
        <dbReference type="ARBA" id="ARBA00022833"/>
    </source>
</evidence>
<dbReference type="SUPFAM" id="SSF90229">
    <property type="entry name" value="CCCH zinc finger"/>
    <property type="match status" value="1"/>
</dbReference>
<accession>A0A2S2QA58</accession>
<dbReference type="Pfam" id="PF00642">
    <property type="entry name" value="zf-CCCH"/>
    <property type="match status" value="1"/>
</dbReference>
<keyword evidence="8" id="KW-1185">Reference proteome</keyword>
<keyword evidence="1 4" id="KW-0479">Metal-binding</keyword>
<evidence type="ECO:0000256" key="1">
    <source>
        <dbReference type="ARBA" id="ARBA00022723"/>
    </source>
</evidence>
<dbReference type="Proteomes" id="UP000694846">
    <property type="component" value="Unplaced"/>
</dbReference>
<evidence type="ECO:0000313" key="9">
    <source>
        <dbReference type="RefSeq" id="XP_025422590.1"/>
    </source>
</evidence>
<dbReference type="SMART" id="SM00356">
    <property type="entry name" value="ZnF_C3H1"/>
    <property type="match status" value="1"/>
</dbReference>
<dbReference type="GO" id="GO:0008270">
    <property type="term" value="F:zinc ion binding"/>
    <property type="evidence" value="ECO:0007669"/>
    <property type="project" value="UniProtKB-KW"/>
</dbReference>
<gene>
    <name evidence="9" type="primary">LOC112692207</name>
    <name evidence="7" type="ORF">g.130030</name>
</gene>
<organism evidence="7">
    <name type="scientific">Sipha flava</name>
    <name type="common">yellow sugarcane aphid</name>
    <dbReference type="NCBI Taxonomy" id="143950"/>
    <lineage>
        <taxon>Eukaryota</taxon>
        <taxon>Metazoa</taxon>
        <taxon>Ecdysozoa</taxon>
        <taxon>Arthropoda</taxon>
        <taxon>Hexapoda</taxon>
        <taxon>Insecta</taxon>
        <taxon>Pterygota</taxon>
        <taxon>Neoptera</taxon>
        <taxon>Paraneoptera</taxon>
        <taxon>Hemiptera</taxon>
        <taxon>Sternorrhyncha</taxon>
        <taxon>Aphidomorpha</taxon>
        <taxon>Aphidoidea</taxon>
        <taxon>Aphididae</taxon>
        <taxon>Sipha</taxon>
    </lineage>
</organism>
<dbReference type="GeneID" id="112692207"/>
<reference evidence="9" key="2">
    <citation type="submission" date="2025-04" db="UniProtKB">
        <authorList>
            <consortium name="RefSeq"/>
        </authorList>
    </citation>
    <scope>IDENTIFICATION</scope>
    <source>
        <tissue evidence="9">Whole body</tissue>
    </source>
</reference>
<proteinExistence type="predicted"/>
<feature type="domain" description="C3H1-type" evidence="6">
    <location>
        <begin position="1"/>
        <end position="27"/>
    </location>
</feature>